<name>A0AA34R3J2_BORHD</name>
<evidence type="ECO:0000313" key="2">
    <source>
        <dbReference type="EMBL" id="AAX16679.1"/>
    </source>
</evidence>
<dbReference type="AlphaFoldDB" id="A0AA34R3J2"/>
<dbReference type="Proteomes" id="UP000008834">
    <property type="component" value="Chromosome"/>
</dbReference>
<protein>
    <submittedName>
        <fullName evidence="2">Hypothetical membrane associated protein</fullName>
    </submittedName>
</protein>
<organism evidence="2 3">
    <name type="scientific">Borrelia hermsii (strain HS1 / DAH)</name>
    <dbReference type="NCBI Taxonomy" id="314723"/>
    <lineage>
        <taxon>Bacteria</taxon>
        <taxon>Pseudomonadati</taxon>
        <taxon>Spirochaetota</taxon>
        <taxon>Spirochaetia</taxon>
        <taxon>Spirochaetales</taxon>
        <taxon>Borreliaceae</taxon>
        <taxon>Borrelia</taxon>
    </lineage>
</organism>
<sequence>MYNKFIKIRLIDQGMIMFLVMFFVAYSLFSEEIYYRFVDYDINYRIIGKYEISKEDAEEECGYKFTYDGGKLVFVDYIGKLSILMPSFFGVSQIKIKHSEDIERRLFLNGGFSAKNSKDVYVEQIEYFPNGSPKSIFNYNKSNEIIRDKYGVAYYHFIYNDDRSFYVYRFSEVGFQIKDLNDVYYTKVIYNDSDRTKTVLYYDDNNYNIKAKNGIYGFRLTYDSAHNIVKEEYLDQVSYLYANPFSVATKTYRYDFDGKLIEVLNYDIKNNLTPDENNVAIYRYEYNLKEKDYFYKEYNYDTNNNLTVSQNGYAMRKAIFYLQNNEKRVINYSNKINQKYNSDIPASYEEKCEIMDDFKGIAVYSYKYDNKFYLIESLFFDKNFNLISDSNGVMIYKYTYNEDGLLKSQEHYGDFDNPIDDAAGVFRYKFAYDVNGNVILKSNYSKSGVLVADRSAIFEYAYEYDKQNRLISQKNFGSLGQLQDDIHGVSMYKYEYNKFGKISKKTHHGPDLRLRDNIGGISVYKWIYDSKGNLVDFQKFNSLGNLI</sequence>
<feature type="transmembrane region" description="Helical" evidence="1">
    <location>
        <begin position="12"/>
        <end position="29"/>
    </location>
</feature>
<gene>
    <name evidence="2" type="ordered locus">BH0161</name>
</gene>
<keyword evidence="1" id="KW-0472">Membrane</keyword>
<evidence type="ECO:0000256" key="1">
    <source>
        <dbReference type="SAM" id="Phobius"/>
    </source>
</evidence>
<keyword evidence="1" id="KW-1133">Transmembrane helix</keyword>
<keyword evidence="1" id="KW-0812">Transmembrane</keyword>
<dbReference type="KEGG" id="bhr:BH0161"/>
<accession>A0AA34R3J2</accession>
<reference evidence="3" key="1">
    <citation type="submission" date="2004-12" db="EMBL/GenBank/DDBJ databases">
        <title>The genome sequence of Borrelia hermsii and Borrelia turicatae: comparative analysis of two agents of endemic N. America relapsing fever.</title>
        <authorList>
            <person name="Porcella S.F."/>
            <person name="Raffel S.J."/>
            <person name="Schrumpf M.E."/>
            <person name="Montgomery B."/>
            <person name="Smith T."/>
            <person name="Schwan T.G."/>
        </authorList>
    </citation>
    <scope>NUCLEOTIDE SEQUENCE [LARGE SCALE GENOMIC DNA]</scope>
    <source>
        <strain evidence="3">HS1 / DAH</strain>
    </source>
</reference>
<evidence type="ECO:0000313" key="3">
    <source>
        <dbReference type="Proteomes" id="UP000008834"/>
    </source>
</evidence>
<proteinExistence type="predicted"/>
<dbReference type="Gene3D" id="2.180.10.10">
    <property type="entry name" value="RHS repeat-associated core"/>
    <property type="match status" value="1"/>
</dbReference>
<dbReference type="EMBL" id="CP000048">
    <property type="protein sequence ID" value="AAX16679.1"/>
    <property type="molecule type" value="Genomic_DNA"/>
</dbReference>